<dbReference type="AlphaFoldDB" id="A0A9N7YDG1"/>
<gene>
    <name evidence="1" type="ORF">PLEPLA_LOCUS8149</name>
</gene>
<protein>
    <submittedName>
        <fullName evidence="1">Uncharacterized protein</fullName>
    </submittedName>
</protein>
<keyword evidence="2" id="KW-1185">Reference proteome</keyword>
<reference evidence="1" key="1">
    <citation type="submission" date="2020-03" db="EMBL/GenBank/DDBJ databases">
        <authorList>
            <person name="Weist P."/>
        </authorList>
    </citation>
    <scope>NUCLEOTIDE SEQUENCE</scope>
</reference>
<accession>A0A9N7YDG1</accession>
<sequence length="111" mass="12530">MDNSDEPEDLLDGKIVFHKNKDRTFSKTKELVNFSWVPYKDPHPPGLKQVKQEGSVEMGLGSVEGVEMTPHQSVEAHQEELGEVVERKQLSLVLICRAGSSWLLVKRSRTS</sequence>
<name>A0A9N7YDG1_PLEPL</name>
<evidence type="ECO:0000313" key="2">
    <source>
        <dbReference type="Proteomes" id="UP001153269"/>
    </source>
</evidence>
<proteinExistence type="predicted"/>
<dbReference type="EMBL" id="CADEAL010000446">
    <property type="protein sequence ID" value="CAB1420274.1"/>
    <property type="molecule type" value="Genomic_DNA"/>
</dbReference>
<organism evidence="1 2">
    <name type="scientific">Pleuronectes platessa</name>
    <name type="common">European plaice</name>
    <dbReference type="NCBI Taxonomy" id="8262"/>
    <lineage>
        <taxon>Eukaryota</taxon>
        <taxon>Metazoa</taxon>
        <taxon>Chordata</taxon>
        <taxon>Craniata</taxon>
        <taxon>Vertebrata</taxon>
        <taxon>Euteleostomi</taxon>
        <taxon>Actinopterygii</taxon>
        <taxon>Neopterygii</taxon>
        <taxon>Teleostei</taxon>
        <taxon>Neoteleostei</taxon>
        <taxon>Acanthomorphata</taxon>
        <taxon>Carangaria</taxon>
        <taxon>Pleuronectiformes</taxon>
        <taxon>Pleuronectoidei</taxon>
        <taxon>Pleuronectidae</taxon>
        <taxon>Pleuronectes</taxon>
    </lineage>
</organism>
<evidence type="ECO:0000313" key="1">
    <source>
        <dbReference type="EMBL" id="CAB1420274.1"/>
    </source>
</evidence>
<comment type="caution">
    <text evidence="1">The sequence shown here is derived from an EMBL/GenBank/DDBJ whole genome shotgun (WGS) entry which is preliminary data.</text>
</comment>
<dbReference type="Proteomes" id="UP001153269">
    <property type="component" value="Unassembled WGS sequence"/>
</dbReference>